<evidence type="ECO:0000313" key="1">
    <source>
        <dbReference type="EMBL" id="KAH3671231.1"/>
    </source>
</evidence>
<proteinExistence type="predicted"/>
<reference evidence="1" key="2">
    <citation type="submission" date="2021-01" db="EMBL/GenBank/DDBJ databases">
        <authorList>
            <person name="Schikora-Tamarit M.A."/>
        </authorList>
    </citation>
    <scope>NUCLEOTIDE SEQUENCE</scope>
    <source>
        <strain evidence="1">CBS6341</strain>
    </source>
</reference>
<reference evidence="1" key="1">
    <citation type="journal article" date="2021" name="Open Biol.">
        <title>Shared evolutionary footprints suggest mitochondrial oxidative damage underlies multiple complex I losses in fungi.</title>
        <authorList>
            <person name="Schikora-Tamarit M.A."/>
            <person name="Marcet-Houben M."/>
            <person name="Nosek J."/>
            <person name="Gabaldon T."/>
        </authorList>
    </citation>
    <scope>NUCLEOTIDE SEQUENCE</scope>
    <source>
        <strain evidence="1">CBS6341</strain>
    </source>
</reference>
<keyword evidence="2" id="KW-1185">Reference proteome</keyword>
<dbReference type="AlphaFoldDB" id="A0A9P8PFZ7"/>
<evidence type="ECO:0000313" key="2">
    <source>
        <dbReference type="Proteomes" id="UP000769528"/>
    </source>
</evidence>
<organism evidence="1 2">
    <name type="scientific">Wickerhamomyces mucosus</name>
    <dbReference type="NCBI Taxonomy" id="1378264"/>
    <lineage>
        <taxon>Eukaryota</taxon>
        <taxon>Fungi</taxon>
        <taxon>Dikarya</taxon>
        <taxon>Ascomycota</taxon>
        <taxon>Saccharomycotina</taxon>
        <taxon>Saccharomycetes</taxon>
        <taxon>Phaffomycetales</taxon>
        <taxon>Wickerhamomycetaceae</taxon>
        <taxon>Wickerhamomyces</taxon>
    </lineage>
</organism>
<sequence length="143" mass="15452">MPSDSIPIITLYNSGDSGSVHTLLAFSSSLENSSSEISEPFPSTYPIFFNNAAPIPYLPLEEIVELFEPSGLVNCSTSETVNLVWKSCLCISGVVENFLGTSLVDCALVNEIKGPELKDTGLNFIEIFDPMSPRSLRPMPSSS</sequence>
<comment type="caution">
    <text evidence="1">The sequence shown here is derived from an EMBL/GenBank/DDBJ whole genome shotgun (WGS) entry which is preliminary data.</text>
</comment>
<dbReference type="EMBL" id="JAEUBF010001283">
    <property type="protein sequence ID" value="KAH3671231.1"/>
    <property type="molecule type" value="Genomic_DNA"/>
</dbReference>
<dbReference type="Proteomes" id="UP000769528">
    <property type="component" value="Unassembled WGS sequence"/>
</dbReference>
<accession>A0A9P8PFZ7</accession>
<name>A0A9P8PFZ7_9ASCO</name>
<protein>
    <submittedName>
        <fullName evidence="1">Uncharacterized protein</fullName>
    </submittedName>
</protein>
<gene>
    <name evidence="1" type="ORF">WICMUC_004748</name>
</gene>